<keyword evidence="4" id="KW-1185">Reference proteome</keyword>
<protein>
    <submittedName>
        <fullName evidence="3">Uncharacterized protein</fullName>
    </submittedName>
</protein>
<evidence type="ECO:0000256" key="1">
    <source>
        <dbReference type="ARBA" id="ARBA00022729"/>
    </source>
</evidence>
<dbReference type="AlphaFoldDB" id="A0A1M5FQN1"/>
<keyword evidence="1" id="KW-0732">Signal</keyword>
<feature type="region of interest" description="Disordered" evidence="2">
    <location>
        <begin position="33"/>
        <end position="95"/>
    </location>
</feature>
<feature type="compositionally biased region" description="Acidic residues" evidence="2">
    <location>
        <begin position="73"/>
        <end position="89"/>
    </location>
</feature>
<dbReference type="Proteomes" id="UP000183988">
    <property type="component" value="Unassembled WGS sequence"/>
</dbReference>
<evidence type="ECO:0000256" key="2">
    <source>
        <dbReference type="SAM" id="MobiDB-lite"/>
    </source>
</evidence>
<dbReference type="InterPro" id="IPR012640">
    <property type="entry name" value="Membr_lipoprot_lipid_attach_CS"/>
</dbReference>
<evidence type="ECO:0000313" key="3">
    <source>
        <dbReference type="EMBL" id="SHF93461.1"/>
    </source>
</evidence>
<gene>
    <name evidence="3" type="ORF">SAMN05216225_100971</name>
</gene>
<organism evidence="3 4">
    <name type="scientific">Ornithinibacillus halophilus</name>
    <dbReference type="NCBI Taxonomy" id="930117"/>
    <lineage>
        <taxon>Bacteria</taxon>
        <taxon>Bacillati</taxon>
        <taxon>Bacillota</taxon>
        <taxon>Bacilli</taxon>
        <taxon>Bacillales</taxon>
        <taxon>Bacillaceae</taxon>
        <taxon>Ornithinibacillus</taxon>
    </lineage>
</organism>
<dbReference type="Pfam" id="PF08139">
    <property type="entry name" value="LPAM_1"/>
    <property type="match status" value="1"/>
</dbReference>
<proteinExistence type="predicted"/>
<feature type="compositionally biased region" description="Basic and acidic residues" evidence="2">
    <location>
        <begin position="45"/>
        <end position="56"/>
    </location>
</feature>
<name>A0A1M5FQN1_9BACI</name>
<dbReference type="RefSeq" id="WP_072889149.1">
    <property type="nucleotide sequence ID" value="NZ_FQVW01000009.1"/>
</dbReference>
<evidence type="ECO:0000313" key="4">
    <source>
        <dbReference type="Proteomes" id="UP000183988"/>
    </source>
</evidence>
<feature type="compositionally biased region" description="Acidic residues" evidence="2">
    <location>
        <begin position="35"/>
        <end position="44"/>
    </location>
</feature>
<dbReference type="PROSITE" id="PS51257">
    <property type="entry name" value="PROKAR_LIPOPROTEIN"/>
    <property type="match status" value="1"/>
</dbReference>
<accession>A0A1M5FQN1</accession>
<reference evidence="3 4" key="1">
    <citation type="submission" date="2016-11" db="EMBL/GenBank/DDBJ databases">
        <authorList>
            <person name="Jaros S."/>
            <person name="Januszkiewicz K."/>
            <person name="Wedrychowicz H."/>
        </authorList>
    </citation>
    <scope>NUCLEOTIDE SEQUENCE [LARGE SCALE GENOMIC DNA]</scope>
    <source>
        <strain evidence="3 4">IBRC-M 10683</strain>
    </source>
</reference>
<sequence>MKKWFVLFVSILFLTGCSDILNSLQEGEGITINIETDDNSEEETEKNQQTDSKQTEDSTSNQVQKDQSKDNESTNEEVEQGQEESENATDNEATSDMSQLNVADILLQSHEAMNNVTSLKLNGSIKSNISNFYQDTILSWNIEAEHNYHSKIVTHELINLDDGRTDPMNLELYTIPTHQWVRDINHDPDSWYENPANVDSYRQYKVLMSHKLEEFAQHASLFEISDGDTHYTISFTGSDEEFVKHIYLGFDYVIDAYIGNNFEQKTFYNGTFTMTIDKDTLYVDTYTIEHEEEISGVSEEDDYYMHETSAYQLSEYNEHDRLDIPSDVIENAK</sequence>
<dbReference type="EMBL" id="FQVW01000009">
    <property type="protein sequence ID" value="SHF93461.1"/>
    <property type="molecule type" value="Genomic_DNA"/>
</dbReference>